<evidence type="ECO:0000259" key="7">
    <source>
        <dbReference type="Pfam" id="PF16355"/>
    </source>
</evidence>
<dbReference type="EMBL" id="SJSK01000002">
    <property type="protein sequence ID" value="TCC91777.1"/>
    <property type="molecule type" value="Genomic_DNA"/>
</dbReference>
<feature type="domain" description="DUF4982" evidence="7">
    <location>
        <begin position="630"/>
        <end position="694"/>
    </location>
</feature>
<evidence type="ECO:0000259" key="6">
    <source>
        <dbReference type="Pfam" id="PF02837"/>
    </source>
</evidence>
<protein>
    <submittedName>
        <fullName evidence="9">DUF4982 domain-containing protein</fullName>
    </submittedName>
</protein>
<evidence type="ECO:0000259" key="5">
    <source>
        <dbReference type="Pfam" id="PF02836"/>
    </source>
</evidence>
<dbReference type="Gene3D" id="2.60.120.260">
    <property type="entry name" value="Galactose-binding domain-like"/>
    <property type="match status" value="1"/>
</dbReference>
<evidence type="ECO:0000313" key="10">
    <source>
        <dbReference type="Proteomes" id="UP000292884"/>
    </source>
</evidence>
<evidence type="ECO:0000256" key="2">
    <source>
        <dbReference type="ARBA" id="ARBA00022801"/>
    </source>
</evidence>
<accession>A0A4R0MY01</accession>
<dbReference type="Proteomes" id="UP000292884">
    <property type="component" value="Unassembled WGS sequence"/>
</dbReference>
<dbReference type="InterPro" id="IPR048229">
    <property type="entry name" value="GalB-like"/>
</dbReference>
<gene>
    <name evidence="9" type="ORF">EZ428_08475</name>
</gene>
<dbReference type="Pfam" id="PF00703">
    <property type="entry name" value="Glyco_hydro_2"/>
    <property type="match status" value="1"/>
</dbReference>
<dbReference type="InterPro" id="IPR006102">
    <property type="entry name" value="Ig-like_GH2"/>
</dbReference>
<reference evidence="9 10" key="1">
    <citation type="submission" date="2019-02" db="EMBL/GenBank/DDBJ databases">
        <title>Pedobacter sp. RP-1-13 sp. nov., isolated from Arctic soil.</title>
        <authorList>
            <person name="Dahal R.H."/>
        </authorList>
    </citation>
    <scope>NUCLEOTIDE SEQUENCE [LARGE SCALE GENOMIC DNA]</scope>
    <source>
        <strain evidence="9 10">RP-1-13</strain>
    </source>
</reference>
<dbReference type="SUPFAM" id="SSF49785">
    <property type="entry name" value="Galactose-binding domain-like"/>
    <property type="match status" value="1"/>
</dbReference>
<dbReference type="InterPro" id="IPR032311">
    <property type="entry name" value="DUF4982"/>
</dbReference>
<feature type="domain" description="Glycosyl hydrolases family 2 sugar binding" evidence="6">
    <location>
        <begin position="35"/>
        <end position="197"/>
    </location>
</feature>
<evidence type="ECO:0000259" key="4">
    <source>
        <dbReference type="Pfam" id="PF00703"/>
    </source>
</evidence>
<evidence type="ECO:0000256" key="1">
    <source>
        <dbReference type="ARBA" id="ARBA00007401"/>
    </source>
</evidence>
<dbReference type="InterPro" id="IPR006104">
    <property type="entry name" value="Glyco_hydro_2_N"/>
</dbReference>
<dbReference type="PANTHER" id="PTHR42732">
    <property type="entry name" value="BETA-GALACTOSIDASE"/>
    <property type="match status" value="1"/>
</dbReference>
<feature type="domain" description="Glycoside hydrolase family 2" evidence="8">
    <location>
        <begin position="707"/>
        <end position="808"/>
    </location>
</feature>
<dbReference type="GO" id="GO:0005975">
    <property type="term" value="P:carbohydrate metabolic process"/>
    <property type="evidence" value="ECO:0007669"/>
    <property type="project" value="InterPro"/>
</dbReference>
<dbReference type="InterPro" id="IPR008979">
    <property type="entry name" value="Galactose-bd-like_sf"/>
</dbReference>
<dbReference type="InterPro" id="IPR040605">
    <property type="entry name" value="Glyco_hydro2_dom5"/>
</dbReference>
<comment type="caution">
    <text evidence="9">The sequence shown here is derived from an EMBL/GenBank/DDBJ whole genome shotgun (WGS) entry which is preliminary data.</text>
</comment>
<dbReference type="Pfam" id="PF02837">
    <property type="entry name" value="Glyco_hydro_2_N"/>
    <property type="match status" value="1"/>
</dbReference>
<dbReference type="NCBIfam" id="NF041463">
    <property type="entry name" value="GalB"/>
    <property type="match status" value="1"/>
</dbReference>
<dbReference type="Pfam" id="PF02836">
    <property type="entry name" value="Glyco_hydro_2_C"/>
    <property type="match status" value="1"/>
</dbReference>
<dbReference type="GO" id="GO:0004553">
    <property type="term" value="F:hydrolase activity, hydrolyzing O-glycosyl compounds"/>
    <property type="evidence" value="ECO:0007669"/>
    <property type="project" value="InterPro"/>
</dbReference>
<dbReference type="Gene3D" id="2.60.40.10">
    <property type="entry name" value="Immunoglobulins"/>
    <property type="match status" value="3"/>
</dbReference>
<dbReference type="SUPFAM" id="SSF49303">
    <property type="entry name" value="beta-Galactosidase/glucuronidase domain"/>
    <property type="match status" value="1"/>
</dbReference>
<dbReference type="InterPro" id="IPR008964">
    <property type="entry name" value="Invasin/intimin_cell_adhesion"/>
</dbReference>
<proteinExistence type="inferred from homology"/>
<evidence type="ECO:0000256" key="3">
    <source>
        <dbReference type="ARBA" id="ARBA00023295"/>
    </source>
</evidence>
<dbReference type="InterPro" id="IPR017853">
    <property type="entry name" value="GH"/>
</dbReference>
<dbReference type="AlphaFoldDB" id="A0A4R0MY01"/>
<dbReference type="SUPFAM" id="SSF49373">
    <property type="entry name" value="Invasin/intimin cell-adhesion fragments"/>
    <property type="match status" value="1"/>
</dbReference>
<evidence type="ECO:0000313" key="9">
    <source>
        <dbReference type="EMBL" id="TCC91777.1"/>
    </source>
</evidence>
<name>A0A4R0MY01_9SPHI</name>
<dbReference type="PANTHER" id="PTHR42732:SF1">
    <property type="entry name" value="BETA-MANNOSIDASE"/>
    <property type="match status" value="1"/>
</dbReference>
<feature type="domain" description="Glycoside hydrolase family 2 catalytic" evidence="5">
    <location>
        <begin position="311"/>
        <end position="555"/>
    </location>
</feature>
<dbReference type="SUPFAM" id="SSF51445">
    <property type="entry name" value="(Trans)glycosidases"/>
    <property type="match status" value="1"/>
</dbReference>
<keyword evidence="3" id="KW-0326">Glycosidase</keyword>
<evidence type="ECO:0000259" key="8">
    <source>
        <dbReference type="Pfam" id="PF18565"/>
    </source>
</evidence>
<dbReference type="InterPro" id="IPR051913">
    <property type="entry name" value="GH2_Domain-Containing"/>
</dbReference>
<dbReference type="InterPro" id="IPR006101">
    <property type="entry name" value="Glyco_hydro_2"/>
</dbReference>
<dbReference type="PRINTS" id="PR00132">
    <property type="entry name" value="GLHYDRLASE2"/>
</dbReference>
<dbReference type="InterPro" id="IPR006103">
    <property type="entry name" value="Glyco_hydro_2_cat"/>
</dbReference>
<dbReference type="PROSITE" id="PS00608">
    <property type="entry name" value="GLYCOSYL_HYDROL_F2_2"/>
    <property type="match status" value="1"/>
</dbReference>
<dbReference type="Gene3D" id="3.20.20.80">
    <property type="entry name" value="Glycosidases"/>
    <property type="match status" value="1"/>
</dbReference>
<feature type="domain" description="Glycoside hydrolase family 2 immunoglobulin-like beta-sandwich" evidence="4">
    <location>
        <begin position="210"/>
        <end position="303"/>
    </location>
</feature>
<keyword evidence="10" id="KW-1185">Reference proteome</keyword>
<comment type="similarity">
    <text evidence="1">Belongs to the glycosyl hydrolase 2 family.</text>
</comment>
<dbReference type="InterPro" id="IPR023232">
    <property type="entry name" value="Glyco_hydro_2_AS"/>
</dbReference>
<dbReference type="Pfam" id="PF18565">
    <property type="entry name" value="Glyco_hydro2_C5"/>
    <property type="match status" value="1"/>
</dbReference>
<organism evidence="9 10">
    <name type="scientific">Pedobacter frigiditerrae</name>
    <dbReference type="NCBI Taxonomy" id="2530452"/>
    <lineage>
        <taxon>Bacteria</taxon>
        <taxon>Pseudomonadati</taxon>
        <taxon>Bacteroidota</taxon>
        <taxon>Sphingobacteriia</taxon>
        <taxon>Sphingobacteriales</taxon>
        <taxon>Sphingobacteriaceae</taxon>
        <taxon>Pedobacter</taxon>
    </lineage>
</organism>
<dbReference type="InterPro" id="IPR036156">
    <property type="entry name" value="Beta-gal/glucu_dom_sf"/>
</dbReference>
<sequence>MITLKKSIFRTILVISVSFFPLLSSAQLTKSVLLENGWKFSKGDFPSAAQISFNDRAWQTVTVPHDWAIYGPFDENNDLQITKITQNNETKETRKTGRTGALPYMGIGWYRTTFTVPTVSGNDEVTLMFDGVMSNSTIYVNGKEVGNWPYGYSSFQFNISAYIIKGKSNTLSVRVDNKPESSRWYPGAGIYRNVHLIVKNKTNLKTWGTFVTTPEISANAAKVNVKTKLSDSLVKGFKLVYNVLDSKGTTLVSGSALSKNEIDLKLQNPKLWSPETPTLYTLVTKLYVNNVLTDQQQTKFGIRKTEFKRETGFWLNDKNVKFKGVCLHHDLGPLGTAVNVSAMRRQLVLLKDLGCNAIRTSHNPVAPEFLDLCDEMGFLVIEETFDEWKRGKMKNGYHNFFDKWAEKDVTNMIERDRNHPSIIMWSIGNEVPDQDNKEGYKIITYLQNICHKADPTRLVTAGMDRINSALKNNFAATLDVPGFNYKPKQYFEAYKKLPQGFLYGSETASTVSSRGVYHFPVKMGKDIHHPDNQSSSYDLEFCNWSQVPDDEWAVQDTTAYSAGEFVWTGFDYLGEPTPYDDYWPSRSSYFGIYDLAGLPKDRFYLYRSRWKPEEKTLHLLPHWNWEGKEGQNIPVFCYTNYPSAELFVNGKSMGVQKKSNLNNQTRYRLMWNDVIYQKGSIKVVAYDENGKAVATEEVKTAGPPHHLKLTADRKQLTANGKDLSFVTVSVVDKDGNLCPTATDNLMFKVTGAGKYRAACNGDATSLQLFHQPEMKAFSGMAVAIVESSKLKGNINLQVSAKGLTSAIITLNSK</sequence>
<dbReference type="Pfam" id="PF16355">
    <property type="entry name" value="DUF4982"/>
    <property type="match status" value="1"/>
</dbReference>
<dbReference type="OrthoDB" id="9801077at2"/>
<dbReference type="InterPro" id="IPR013783">
    <property type="entry name" value="Ig-like_fold"/>
</dbReference>
<dbReference type="RefSeq" id="WP_131552716.1">
    <property type="nucleotide sequence ID" value="NZ_SJSK01000002.1"/>
</dbReference>
<keyword evidence="2" id="KW-0378">Hydrolase</keyword>